<reference evidence="2" key="1">
    <citation type="submission" date="2018-05" db="EMBL/GenBank/DDBJ databases">
        <authorList>
            <person name="Lanie J.A."/>
            <person name="Ng W.-L."/>
            <person name="Kazmierczak K.M."/>
            <person name="Andrzejewski T.M."/>
            <person name="Davidsen T.M."/>
            <person name="Wayne K.J."/>
            <person name="Tettelin H."/>
            <person name="Glass J.I."/>
            <person name="Rusch D."/>
            <person name="Podicherti R."/>
            <person name="Tsui H.-C.T."/>
            <person name="Winkler M.E."/>
        </authorList>
    </citation>
    <scope>NUCLEOTIDE SEQUENCE</scope>
</reference>
<feature type="domain" description="Retropepsin-like aspartic endopeptidase" evidence="1">
    <location>
        <begin position="8"/>
        <end position="139"/>
    </location>
</feature>
<proteinExistence type="predicted"/>
<accession>A0A382DEU9</accession>
<dbReference type="AlphaFoldDB" id="A0A382DEU9"/>
<sequence length="151" mass="17052">MNESEKLIVGGDEWCIFPQLGIPAVKARVDSGAKTSSLHAFNIHSFKRSSQPWVSFDIHPIQQNRKVCVRCESPVIDRRIIKSTNGVSEKRYVIQTPVKLGDKIWEIELTLTNRDSMGYRMLLGREAMSGKILVDPSQSLALGRLSEQDIR</sequence>
<name>A0A382DEU9_9ZZZZ</name>
<dbReference type="SUPFAM" id="SSF50630">
    <property type="entry name" value="Acid proteases"/>
    <property type="match status" value="1"/>
</dbReference>
<organism evidence="2">
    <name type="scientific">marine metagenome</name>
    <dbReference type="NCBI Taxonomy" id="408172"/>
    <lineage>
        <taxon>unclassified sequences</taxon>
        <taxon>metagenomes</taxon>
        <taxon>ecological metagenomes</taxon>
    </lineage>
</organism>
<dbReference type="Gene3D" id="2.40.70.10">
    <property type="entry name" value="Acid Proteases"/>
    <property type="match status" value="1"/>
</dbReference>
<dbReference type="Pfam" id="PF05618">
    <property type="entry name" value="Zn_protease"/>
    <property type="match status" value="1"/>
</dbReference>
<dbReference type="EMBL" id="UINC01038751">
    <property type="protein sequence ID" value="SVB36201.1"/>
    <property type="molecule type" value="Genomic_DNA"/>
</dbReference>
<protein>
    <recommendedName>
        <fullName evidence="1">Retropepsin-like aspartic endopeptidase domain-containing protein</fullName>
    </recommendedName>
</protein>
<evidence type="ECO:0000259" key="1">
    <source>
        <dbReference type="Pfam" id="PF05618"/>
    </source>
</evidence>
<evidence type="ECO:0000313" key="2">
    <source>
        <dbReference type="EMBL" id="SVB36201.1"/>
    </source>
</evidence>
<dbReference type="InterPro" id="IPR021109">
    <property type="entry name" value="Peptidase_aspartic_dom_sf"/>
</dbReference>
<gene>
    <name evidence="2" type="ORF">METZ01_LOCUS189055</name>
</gene>
<dbReference type="InterPro" id="IPR008503">
    <property type="entry name" value="Asp_endopeptidase"/>
</dbReference>
<dbReference type="PANTHER" id="PTHR38037:SF1">
    <property type="entry name" value="ATP-DEPENDENT ZINC PROTEASE DOMAIN-CONTAINING PROTEIN-RELATED"/>
    <property type="match status" value="1"/>
</dbReference>
<dbReference type="PANTHER" id="PTHR38037">
    <property type="entry name" value="ZN_PROTEASE DOMAIN-CONTAINING PROTEIN"/>
    <property type="match status" value="1"/>
</dbReference>